<dbReference type="Pfam" id="PF03647">
    <property type="entry name" value="Tmemb_14"/>
    <property type="match status" value="1"/>
</dbReference>
<proteinExistence type="inferred from homology"/>
<evidence type="ECO:0000313" key="8">
    <source>
        <dbReference type="EMBL" id="THU56468.1"/>
    </source>
</evidence>
<evidence type="ECO:0000256" key="1">
    <source>
        <dbReference type="ARBA" id="ARBA00004370"/>
    </source>
</evidence>
<evidence type="ECO:0000256" key="5">
    <source>
        <dbReference type="ARBA" id="ARBA00023136"/>
    </source>
</evidence>
<comment type="caution">
    <text evidence="8">The sequence shown here is derived from an EMBL/GenBank/DDBJ whole genome shotgun (WGS) entry which is preliminary data.</text>
</comment>
<feature type="coiled-coil region" evidence="6">
    <location>
        <begin position="131"/>
        <end position="158"/>
    </location>
</feature>
<protein>
    <recommendedName>
        <fullName evidence="10">Protein FATTY ACID EXPORT 3, chloroplastic</fullName>
    </recommendedName>
</protein>
<dbReference type="GO" id="GO:0009706">
    <property type="term" value="C:chloroplast inner membrane"/>
    <property type="evidence" value="ECO:0007669"/>
    <property type="project" value="TreeGrafter"/>
</dbReference>
<dbReference type="InterPro" id="IPR005349">
    <property type="entry name" value="TMEM14"/>
</dbReference>
<evidence type="ECO:0000256" key="2">
    <source>
        <dbReference type="ARBA" id="ARBA00007590"/>
    </source>
</evidence>
<keyword evidence="9" id="KW-1185">Reference proteome</keyword>
<evidence type="ECO:0000256" key="4">
    <source>
        <dbReference type="ARBA" id="ARBA00022989"/>
    </source>
</evidence>
<evidence type="ECO:0008006" key="10">
    <source>
        <dbReference type="Google" id="ProtNLM"/>
    </source>
</evidence>
<evidence type="ECO:0000256" key="3">
    <source>
        <dbReference type="ARBA" id="ARBA00022692"/>
    </source>
</evidence>
<dbReference type="EMBL" id="PYDT01000007">
    <property type="protein sequence ID" value="THU56468.1"/>
    <property type="molecule type" value="Genomic_DNA"/>
</dbReference>
<comment type="subcellular location">
    <subcellularLocation>
        <location evidence="1">Membrane</location>
    </subcellularLocation>
</comment>
<dbReference type="AlphaFoldDB" id="A0A4S8J4T5"/>
<evidence type="ECO:0000256" key="7">
    <source>
        <dbReference type="SAM" id="Phobius"/>
    </source>
</evidence>
<dbReference type="Gene3D" id="1.10.10.1740">
    <property type="entry name" value="Transmembrane protein 14-like"/>
    <property type="match status" value="1"/>
</dbReference>
<accession>A0A4S8J4T5</accession>
<keyword evidence="5 7" id="KW-0472">Membrane</keyword>
<dbReference type="Proteomes" id="UP000317650">
    <property type="component" value="Chromosome 11"/>
</dbReference>
<keyword evidence="3 7" id="KW-0812">Transmembrane</keyword>
<dbReference type="PANTHER" id="PTHR12668">
    <property type="entry name" value="TRANSMEMBRANE PROTEIN 14, 15"/>
    <property type="match status" value="1"/>
</dbReference>
<organism evidence="8 9">
    <name type="scientific">Musa balbisiana</name>
    <name type="common">Banana</name>
    <dbReference type="NCBI Taxonomy" id="52838"/>
    <lineage>
        <taxon>Eukaryota</taxon>
        <taxon>Viridiplantae</taxon>
        <taxon>Streptophyta</taxon>
        <taxon>Embryophyta</taxon>
        <taxon>Tracheophyta</taxon>
        <taxon>Spermatophyta</taxon>
        <taxon>Magnoliopsida</taxon>
        <taxon>Liliopsida</taxon>
        <taxon>Zingiberales</taxon>
        <taxon>Musaceae</taxon>
        <taxon>Musa</taxon>
    </lineage>
</organism>
<dbReference type="GO" id="GO:0015245">
    <property type="term" value="F:fatty acid transmembrane transporter activity"/>
    <property type="evidence" value="ECO:0007669"/>
    <property type="project" value="TreeGrafter"/>
</dbReference>
<keyword evidence="6" id="KW-0175">Coiled coil</keyword>
<comment type="similarity">
    <text evidence="2">Belongs to the TMEM14 family.</text>
</comment>
<feature type="transmembrane region" description="Helical" evidence="7">
    <location>
        <begin position="225"/>
        <end position="241"/>
    </location>
</feature>
<keyword evidence="4 7" id="KW-1133">Transmembrane helix</keyword>
<dbReference type="PANTHER" id="PTHR12668:SF43">
    <property type="entry name" value="TRANSMEMBRANE PROTEIN 14 HOMOLOG"/>
    <property type="match status" value="1"/>
</dbReference>
<evidence type="ECO:0000313" key="9">
    <source>
        <dbReference type="Proteomes" id="UP000317650"/>
    </source>
</evidence>
<name>A0A4S8J4T5_MUSBA</name>
<gene>
    <name evidence="8" type="ORF">C4D60_Mb11t17570</name>
</gene>
<evidence type="ECO:0000256" key="6">
    <source>
        <dbReference type="SAM" id="Coils"/>
    </source>
</evidence>
<feature type="transmembrane region" description="Helical" evidence="7">
    <location>
        <begin position="199"/>
        <end position="219"/>
    </location>
</feature>
<reference evidence="8 9" key="1">
    <citation type="journal article" date="2019" name="Nat. Plants">
        <title>Genome sequencing of Musa balbisiana reveals subgenome evolution and function divergence in polyploid bananas.</title>
        <authorList>
            <person name="Yao X."/>
        </authorList>
    </citation>
    <scope>NUCLEOTIDE SEQUENCE [LARGE SCALE GENOMIC DNA]</scope>
    <source>
        <strain evidence="9">cv. DH-PKW</strain>
        <tissue evidence="8">Leaves</tissue>
    </source>
</reference>
<dbReference type="InterPro" id="IPR044890">
    <property type="entry name" value="TMEM14_sf"/>
</dbReference>
<sequence length="341" mass="37649">MAAAIYGFVSLRKPNPNLNGIRASLSSFSSTIPLGTARRLVGSAHPPLSHWDLGAPLQYLDRRTSKIPFVASREEPKHSDIELRKEMTDAELKAAVSHEAWQEALEHFKTEAMKVKAVSEEAYQVYTKKAMEILTDTSEKLKIQAEKAQHDLNLIAKEVSEQGKEYLSTATTNSPDSVREIFETYASANELNISSIRDFYLGIPYGSFLSIGGFIYFILTGSIPAIRFGVVLGSIIFALSVSSMRSWKNGKTTPLLLIGQTAISAIIFFRQCLLCSQRGSFPNLLMLLIRVIILPEAINHPVLVYSGSMAGSGIAWHDAHSRICREKKAQAEEGMGGEKRN</sequence>